<evidence type="ECO:0000313" key="8">
    <source>
        <dbReference type="Proteomes" id="UP000192247"/>
    </source>
</evidence>
<keyword evidence="5" id="KW-0539">Nucleus</keyword>
<accession>A0A1V9XXE9</accession>
<dbReference type="Pfam" id="PF23240">
    <property type="entry name" value="HAT_PRP39_N"/>
    <property type="match status" value="1"/>
</dbReference>
<dbReference type="FunCoup" id="A0A1V9XXE9">
    <property type="interactions" value="1570"/>
</dbReference>
<proteinExistence type="inferred from homology"/>
<dbReference type="InParanoid" id="A0A1V9XXE9"/>
<evidence type="ECO:0000313" key="7">
    <source>
        <dbReference type="EMBL" id="OQR78121.1"/>
    </source>
</evidence>
<dbReference type="InterPro" id="IPR011990">
    <property type="entry name" value="TPR-like_helical_dom_sf"/>
</dbReference>
<comment type="similarity">
    <text evidence="6">Belongs to the PRP39 family.</text>
</comment>
<protein>
    <submittedName>
        <fullName evidence="7">Pre-mRNA-processing factor 39-like</fullName>
    </submittedName>
</protein>
<comment type="caution">
    <text evidence="7">The sequence shown here is derived from an EMBL/GenBank/DDBJ whole genome shotgun (WGS) entry which is preliminary data.</text>
</comment>
<evidence type="ECO:0000256" key="1">
    <source>
        <dbReference type="ARBA" id="ARBA00004123"/>
    </source>
</evidence>
<dbReference type="GO" id="GO:0071004">
    <property type="term" value="C:U2-type prespliceosome"/>
    <property type="evidence" value="ECO:0007669"/>
    <property type="project" value="TreeGrafter"/>
</dbReference>
<dbReference type="InterPro" id="IPR003107">
    <property type="entry name" value="HAT"/>
</dbReference>
<evidence type="ECO:0000256" key="3">
    <source>
        <dbReference type="ARBA" id="ARBA00022737"/>
    </source>
</evidence>
<dbReference type="Pfam" id="PF23241">
    <property type="entry name" value="HAT_PRP39_C"/>
    <property type="match status" value="1"/>
</dbReference>
<dbReference type="GO" id="GO:0030627">
    <property type="term" value="F:pre-mRNA 5'-splice site binding"/>
    <property type="evidence" value="ECO:0007669"/>
    <property type="project" value="TreeGrafter"/>
</dbReference>
<keyword evidence="8" id="KW-1185">Reference proteome</keyword>
<reference evidence="7 8" key="1">
    <citation type="journal article" date="2017" name="Gigascience">
        <title>Draft genome of the honey bee ectoparasitic mite, Tropilaelaps mercedesae, is shaped by the parasitic life history.</title>
        <authorList>
            <person name="Dong X."/>
            <person name="Armstrong S.D."/>
            <person name="Xia D."/>
            <person name="Makepeace B.L."/>
            <person name="Darby A.C."/>
            <person name="Kadowaki T."/>
        </authorList>
    </citation>
    <scope>NUCLEOTIDE SEQUENCE [LARGE SCALE GENOMIC DNA]</scope>
    <source>
        <strain evidence="7">Wuxi-XJTLU</strain>
    </source>
</reference>
<keyword evidence="4" id="KW-0508">mRNA splicing</keyword>
<dbReference type="Pfam" id="PF14559">
    <property type="entry name" value="TPR_19"/>
    <property type="match status" value="1"/>
</dbReference>
<keyword evidence="3" id="KW-0677">Repeat</keyword>
<keyword evidence="2" id="KW-0507">mRNA processing</keyword>
<dbReference type="SMART" id="SM00386">
    <property type="entry name" value="HAT"/>
    <property type="match status" value="6"/>
</dbReference>
<evidence type="ECO:0000256" key="6">
    <source>
        <dbReference type="ARBA" id="ARBA00038019"/>
    </source>
</evidence>
<dbReference type="InterPro" id="IPR059164">
    <property type="entry name" value="HAT_PRP39_C"/>
</dbReference>
<dbReference type="FunFam" id="1.25.40.10:FF:000091">
    <property type="entry name" value="Pre-mRNA-processing factor 39"/>
    <property type="match status" value="1"/>
</dbReference>
<evidence type="ECO:0000256" key="2">
    <source>
        <dbReference type="ARBA" id="ARBA00022664"/>
    </source>
</evidence>
<dbReference type="SUPFAM" id="SSF48452">
    <property type="entry name" value="TPR-like"/>
    <property type="match status" value="1"/>
</dbReference>
<organism evidence="7 8">
    <name type="scientific">Tropilaelaps mercedesae</name>
    <dbReference type="NCBI Taxonomy" id="418985"/>
    <lineage>
        <taxon>Eukaryota</taxon>
        <taxon>Metazoa</taxon>
        <taxon>Ecdysozoa</taxon>
        <taxon>Arthropoda</taxon>
        <taxon>Chelicerata</taxon>
        <taxon>Arachnida</taxon>
        <taxon>Acari</taxon>
        <taxon>Parasitiformes</taxon>
        <taxon>Mesostigmata</taxon>
        <taxon>Gamasina</taxon>
        <taxon>Dermanyssoidea</taxon>
        <taxon>Laelapidae</taxon>
        <taxon>Tropilaelaps</taxon>
    </lineage>
</organism>
<dbReference type="PANTHER" id="PTHR17204:SF5">
    <property type="entry name" value="PRE-MRNA-PROCESSING FACTOR 39"/>
    <property type="match status" value="1"/>
</dbReference>
<gene>
    <name evidence="7" type="ORF">BIW11_06619</name>
</gene>
<dbReference type="PANTHER" id="PTHR17204">
    <property type="entry name" value="PRE-MRNA PROCESSING PROTEIN PRP39-RELATED"/>
    <property type="match status" value="1"/>
</dbReference>
<evidence type="ECO:0000256" key="5">
    <source>
        <dbReference type="ARBA" id="ARBA00023242"/>
    </source>
</evidence>
<name>A0A1V9XXE9_9ACAR</name>
<sequence length="545" mass="62860">MSGDKRDDSKKSLDELWTAVRKNSSDFNAWTALLGHVEQNVLLVGINSVREAFSAFFARYPYCYGYWKKLADLEKKNVQDGEEIALDRCRETFDQGLEAIPLSVDLWLQYVSFMKQWAKERGPEGDAELRTLYERAAVTCGLEFRSDRLWDSWIAWETEQKQLVNVTAIYDRLIRTPTQLYQHHHDKLQGLLEKYPPHETLSEEELEELRAIYDQKKGEGAIVEEEASFIKKEAMQRRKDVFKKTEEAVRTRWTFEEGIKRPYFHVKPLEKSQIKNWKDYLDLEIEMGDPQRIRMLFERCLIACALYEDMWMKYISWAQSVGDSAESILALFKRACQTHLPKKPTINLAWLAFVEKNERNGSLPAGSSESLLGPMEERLCGGSSGIAGCIVFSMRRLHILRRLGRPDEVDALFKKLAEDAKPGGPKMVNHFVVKHARFLAGERGDTAGALALLREAIKREPENVRTYLTMIELAMQSGDQALAEEAFDSALKAPEVPQARKLEMLQRKFEFFEEMTCDVAKAQCALEEYTKMLKVIIFSSFLCKQ</sequence>
<dbReference type="OrthoDB" id="10265668at2759"/>
<dbReference type="GO" id="GO:0000243">
    <property type="term" value="C:commitment complex"/>
    <property type="evidence" value="ECO:0007669"/>
    <property type="project" value="TreeGrafter"/>
</dbReference>
<dbReference type="EMBL" id="MNPL01002622">
    <property type="protein sequence ID" value="OQR78121.1"/>
    <property type="molecule type" value="Genomic_DNA"/>
</dbReference>
<dbReference type="Proteomes" id="UP000192247">
    <property type="component" value="Unassembled WGS sequence"/>
</dbReference>
<dbReference type="AlphaFoldDB" id="A0A1V9XXE9"/>
<dbReference type="STRING" id="418985.A0A1V9XXE9"/>
<dbReference type="GO" id="GO:0005685">
    <property type="term" value="C:U1 snRNP"/>
    <property type="evidence" value="ECO:0007669"/>
    <property type="project" value="TreeGrafter"/>
</dbReference>
<dbReference type="GO" id="GO:0000395">
    <property type="term" value="P:mRNA 5'-splice site recognition"/>
    <property type="evidence" value="ECO:0007669"/>
    <property type="project" value="TreeGrafter"/>
</dbReference>
<comment type="subcellular location">
    <subcellularLocation>
        <location evidence="1">Nucleus</location>
    </subcellularLocation>
</comment>
<evidence type="ECO:0000256" key="4">
    <source>
        <dbReference type="ARBA" id="ARBA00023187"/>
    </source>
</evidence>
<dbReference type="Gene3D" id="1.25.40.10">
    <property type="entry name" value="Tetratricopeptide repeat domain"/>
    <property type="match status" value="2"/>
</dbReference>